<sequence>MFHSAYTYPHFFSPLSLCSIPSPPAEQSEAATGAAAERWCPTLLSPLRRSSLRGRGRATVERRTMSSAAQTATSSAVRRGRRQARRCGEEDGDGASGAGSFHTLPPLPCHCASIFRLLVGRTGDQNLLRVPNKAPNAIDVV</sequence>
<gene>
    <name evidence="2" type="primary">P0479C08.108</name>
    <name evidence="3" type="ORF">OJ1663_D06.30</name>
</gene>
<reference evidence="4" key="4">
    <citation type="journal article" date="2008" name="Nucleic Acids Res.">
        <title>The rice annotation project database (RAP-DB): 2008 update.</title>
        <authorList>
            <consortium name="The rice annotation project (RAP)"/>
        </authorList>
    </citation>
    <scope>GENOME REANNOTATION</scope>
    <source>
        <strain evidence="4">cv. Nipponbare</strain>
    </source>
</reference>
<accession>Q7EZL9</accession>
<reference evidence="3" key="1">
    <citation type="submission" date="2001-07" db="EMBL/GenBank/DDBJ databases">
        <title>Oryza sativa nipponbare(GA3) genomic DNA, chromosome 8, BAC clone:OJ1663_D06.</title>
        <authorList>
            <person name="Sasaki T."/>
            <person name="Matsumoto T."/>
            <person name="Yamamoto K."/>
        </authorList>
    </citation>
    <scope>NUCLEOTIDE SEQUENCE</scope>
</reference>
<feature type="region of interest" description="Disordered" evidence="1">
    <location>
        <begin position="51"/>
        <end position="99"/>
    </location>
</feature>
<reference evidence="2" key="2">
    <citation type="submission" date="2002-01" db="EMBL/GenBank/DDBJ databases">
        <title>Oryza sativa nipponbare(GA3) genomic DNA, chromosome 8, PAC clone:P0479C08.</title>
        <authorList>
            <person name="Sasaki T."/>
            <person name="Matsumoto T."/>
            <person name="Yamamoto K."/>
        </authorList>
    </citation>
    <scope>NUCLEOTIDE SEQUENCE</scope>
</reference>
<name>Q7EZL9_ORYSJ</name>
<reference evidence="4" key="3">
    <citation type="journal article" date="2005" name="Nature">
        <title>The map-based sequence of the rice genome.</title>
        <authorList>
            <consortium name="International rice genome sequencing project (IRGSP)"/>
            <person name="Matsumoto T."/>
            <person name="Wu J."/>
            <person name="Kanamori H."/>
            <person name="Katayose Y."/>
            <person name="Fujisawa M."/>
            <person name="Namiki N."/>
            <person name="Mizuno H."/>
            <person name="Yamamoto K."/>
            <person name="Antonio B.A."/>
            <person name="Baba T."/>
            <person name="Sakata K."/>
            <person name="Nagamura Y."/>
            <person name="Aoki H."/>
            <person name="Arikawa K."/>
            <person name="Arita K."/>
            <person name="Bito T."/>
            <person name="Chiden Y."/>
            <person name="Fujitsuka N."/>
            <person name="Fukunaka R."/>
            <person name="Hamada M."/>
            <person name="Harada C."/>
            <person name="Hayashi A."/>
            <person name="Hijishita S."/>
            <person name="Honda M."/>
            <person name="Hosokawa S."/>
            <person name="Ichikawa Y."/>
            <person name="Idonuma A."/>
            <person name="Iijima M."/>
            <person name="Ikeda M."/>
            <person name="Ikeno M."/>
            <person name="Ito K."/>
            <person name="Ito S."/>
            <person name="Ito T."/>
            <person name="Ito Y."/>
            <person name="Ito Y."/>
            <person name="Iwabuchi A."/>
            <person name="Kamiya K."/>
            <person name="Karasawa W."/>
            <person name="Kurita K."/>
            <person name="Katagiri S."/>
            <person name="Kikuta A."/>
            <person name="Kobayashi H."/>
            <person name="Kobayashi N."/>
            <person name="Machita K."/>
            <person name="Maehara T."/>
            <person name="Masukawa M."/>
            <person name="Mizubayashi T."/>
            <person name="Mukai Y."/>
            <person name="Nagasaki H."/>
            <person name="Nagata Y."/>
            <person name="Naito S."/>
            <person name="Nakashima M."/>
            <person name="Nakama Y."/>
            <person name="Nakamichi Y."/>
            <person name="Nakamura M."/>
            <person name="Meguro A."/>
            <person name="Negishi M."/>
            <person name="Ohta I."/>
            <person name="Ohta T."/>
            <person name="Okamoto M."/>
            <person name="Ono N."/>
            <person name="Saji S."/>
            <person name="Sakaguchi M."/>
            <person name="Sakai K."/>
            <person name="Shibata M."/>
            <person name="Shimokawa T."/>
            <person name="Song J."/>
            <person name="Takazaki Y."/>
            <person name="Terasawa K."/>
            <person name="Tsugane M."/>
            <person name="Tsuji K."/>
            <person name="Ueda S."/>
            <person name="Waki K."/>
            <person name="Yamagata H."/>
            <person name="Yamamoto M."/>
            <person name="Yamamoto S."/>
            <person name="Yamane H."/>
            <person name="Yoshiki S."/>
            <person name="Yoshihara R."/>
            <person name="Yukawa K."/>
            <person name="Zhong H."/>
            <person name="Yano M."/>
            <person name="Yuan Q."/>
            <person name="Ouyang S."/>
            <person name="Liu J."/>
            <person name="Jones K.M."/>
            <person name="Gansberger K."/>
            <person name="Moffat K."/>
            <person name="Hill J."/>
            <person name="Bera J."/>
            <person name="Fadrosh D."/>
            <person name="Jin S."/>
            <person name="Johri S."/>
            <person name="Kim M."/>
            <person name="Overton L."/>
            <person name="Reardon M."/>
            <person name="Tsitrin T."/>
            <person name="Vuong H."/>
            <person name="Weaver B."/>
            <person name="Ciecko A."/>
            <person name="Tallon L."/>
            <person name="Jackson J."/>
            <person name="Pai G."/>
            <person name="Aken S.V."/>
            <person name="Utterback T."/>
            <person name="Reidmuller S."/>
            <person name="Feldblyum T."/>
            <person name="Hsiao J."/>
            <person name="Zismann V."/>
            <person name="Iobst S."/>
            <person name="de Vazeille A.R."/>
            <person name="Buell C.R."/>
            <person name="Ying K."/>
            <person name="Li Y."/>
            <person name="Lu T."/>
            <person name="Huang Y."/>
            <person name="Zhao Q."/>
            <person name="Feng Q."/>
            <person name="Zhang L."/>
            <person name="Zhu J."/>
            <person name="Weng Q."/>
            <person name="Mu J."/>
            <person name="Lu Y."/>
            <person name="Fan D."/>
            <person name="Liu Y."/>
            <person name="Guan J."/>
            <person name="Zhang Y."/>
            <person name="Yu S."/>
            <person name="Liu X."/>
            <person name="Zhang Y."/>
            <person name="Hong G."/>
            <person name="Han B."/>
            <person name="Choisne N."/>
            <person name="Demange N."/>
            <person name="Orjeda G."/>
            <person name="Samain S."/>
            <person name="Cattolico L."/>
            <person name="Pelletier E."/>
            <person name="Couloux A."/>
            <person name="Segurens B."/>
            <person name="Wincker P."/>
            <person name="D'Hont A."/>
            <person name="Scarpelli C."/>
            <person name="Weissenbach J."/>
            <person name="Salanoubat M."/>
            <person name="Quetier F."/>
            <person name="Yu Y."/>
            <person name="Kim H.R."/>
            <person name="Rambo T."/>
            <person name="Currie J."/>
            <person name="Collura K."/>
            <person name="Luo M."/>
            <person name="Yang T."/>
            <person name="Ammiraju J.S.S."/>
            <person name="Engler F."/>
            <person name="Soderlund C."/>
            <person name="Wing R.A."/>
            <person name="Palmer L.E."/>
            <person name="de la Bastide M."/>
            <person name="Spiegel L."/>
            <person name="Nascimento L."/>
            <person name="Zutavern T."/>
            <person name="O'Shaughnessy A."/>
            <person name="Dike S."/>
            <person name="Dedhia N."/>
            <person name="Preston R."/>
            <person name="Balija V."/>
            <person name="McCombie W.R."/>
            <person name="Chow T."/>
            <person name="Chen H."/>
            <person name="Chung M."/>
            <person name="Chen C."/>
            <person name="Shaw J."/>
            <person name="Wu H."/>
            <person name="Hsiao K."/>
            <person name="Chao Y."/>
            <person name="Chu M."/>
            <person name="Cheng C."/>
            <person name="Hour A."/>
            <person name="Lee P."/>
            <person name="Lin S."/>
            <person name="Lin Y."/>
            <person name="Liou J."/>
            <person name="Liu S."/>
            <person name="Hsing Y."/>
            <person name="Raghuvanshi S."/>
            <person name="Mohanty A."/>
            <person name="Bharti A.K."/>
            <person name="Gaur A."/>
            <person name="Gupta V."/>
            <person name="Kumar D."/>
            <person name="Ravi V."/>
            <person name="Vij S."/>
            <person name="Kapur A."/>
            <person name="Khurana P."/>
            <person name="Khurana P."/>
            <person name="Khurana J.P."/>
            <person name="Tyagi A.K."/>
            <person name="Gaikwad K."/>
            <person name="Singh A."/>
            <person name="Dalal V."/>
            <person name="Srivastava S."/>
            <person name="Dixit A."/>
            <person name="Pal A.K."/>
            <person name="Ghazi I.A."/>
            <person name="Yadav M."/>
            <person name="Pandit A."/>
            <person name="Bhargava A."/>
            <person name="Sureshbabu K."/>
            <person name="Batra K."/>
            <person name="Sharma T.R."/>
            <person name="Mohapatra T."/>
            <person name="Singh N.K."/>
            <person name="Messing J."/>
            <person name="Nelson A.B."/>
            <person name="Fuks G."/>
            <person name="Kavchok S."/>
            <person name="Keizer G."/>
            <person name="Linton E."/>
            <person name="Llaca V."/>
            <person name="Song R."/>
            <person name="Tanyolac B."/>
            <person name="Young S."/>
            <person name="Ho-Il K."/>
            <person name="Hahn J.H."/>
            <person name="Sangsakoo G."/>
            <person name="Vanavichit A."/>
            <person name="de Mattos Luiz.A.T."/>
            <person name="Zimmer P.D."/>
            <person name="Malone G."/>
            <person name="Dellagostin O."/>
            <person name="de Oliveira A.C."/>
            <person name="Bevan M."/>
            <person name="Bancroft I."/>
            <person name="Minx P."/>
            <person name="Cordum H."/>
            <person name="Wilson R."/>
            <person name="Cheng Z."/>
            <person name="Jin W."/>
            <person name="Jiang J."/>
            <person name="Leong S.A."/>
            <person name="Iwama H."/>
            <person name="Gojobori T."/>
            <person name="Itoh T."/>
            <person name="Niimura Y."/>
            <person name="Fujii Y."/>
            <person name="Habara T."/>
            <person name="Sakai H."/>
            <person name="Sato Y."/>
            <person name="Wilson G."/>
            <person name="Kumar K."/>
            <person name="McCouch S."/>
            <person name="Juretic N."/>
            <person name="Hoen D."/>
            <person name="Wright S."/>
            <person name="Bruskiewich R."/>
            <person name="Bureau T."/>
            <person name="Miyao A."/>
            <person name="Hirochika H."/>
            <person name="Nishikawa T."/>
            <person name="Kadowaki K."/>
            <person name="Sugiura M."/>
            <person name="Burr B."/>
            <person name="Sasaki T."/>
        </authorList>
    </citation>
    <scope>NUCLEOTIDE SEQUENCE [LARGE SCALE GENOMIC DNA]</scope>
    <source>
        <strain evidence="4">cv. Nipponbare</strain>
    </source>
</reference>
<evidence type="ECO:0000313" key="2">
    <source>
        <dbReference type="EMBL" id="BAC98568.1"/>
    </source>
</evidence>
<proteinExistence type="predicted"/>
<dbReference type="EMBL" id="AP004617">
    <property type="protein sequence ID" value="BAC98568.1"/>
    <property type="molecule type" value="Genomic_DNA"/>
</dbReference>
<protein>
    <submittedName>
        <fullName evidence="2">Uncharacterized protein</fullName>
    </submittedName>
</protein>
<dbReference type="Proteomes" id="UP000000763">
    <property type="component" value="Chromosome 8"/>
</dbReference>
<dbReference type="AlphaFoldDB" id="Q7EZL9"/>
<evidence type="ECO:0000313" key="4">
    <source>
        <dbReference type="Proteomes" id="UP000000763"/>
    </source>
</evidence>
<evidence type="ECO:0000256" key="1">
    <source>
        <dbReference type="SAM" id="MobiDB-lite"/>
    </source>
</evidence>
<evidence type="ECO:0000313" key="3">
    <source>
        <dbReference type="EMBL" id="BAD01199.1"/>
    </source>
</evidence>
<dbReference type="EMBL" id="AP003898">
    <property type="protein sequence ID" value="BAD01199.1"/>
    <property type="molecule type" value="Genomic_DNA"/>
</dbReference>
<organism evidence="2 4">
    <name type="scientific">Oryza sativa subsp. japonica</name>
    <name type="common">Rice</name>
    <dbReference type="NCBI Taxonomy" id="39947"/>
    <lineage>
        <taxon>Eukaryota</taxon>
        <taxon>Viridiplantae</taxon>
        <taxon>Streptophyta</taxon>
        <taxon>Embryophyta</taxon>
        <taxon>Tracheophyta</taxon>
        <taxon>Spermatophyta</taxon>
        <taxon>Magnoliopsida</taxon>
        <taxon>Liliopsida</taxon>
        <taxon>Poales</taxon>
        <taxon>Poaceae</taxon>
        <taxon>BOP clade</taxon>
        <taxon>Oryzoideae</taxon>
        <taxon>Oryzeae</taxon>
        <taxon>Oryzinae</taxon>
        <taxon>Oryza</taxon>
        <taxon>Oryza sativa</taxon>
    </lineage>
</organism>
<feature type="compositionally biased region" description="Low complexity" evidence="1">
    <location>
        <begin position="65"/>
        <end position="77"/>
    </location>
</feature>